<evidence type="ECO:0000313" key="1">
    <source>
        <dbReference type="EMBL" id="SET24026.1"/>
    </source>
</evidence>
<dbReference type="Pfam" id="PF14196">
    <property type="entry name" value="ATC_hydrolase"/>
    <property type="match status" value="1"/>
</dbReference>
<keyword evidence="1" id="KW-0378">Hydrolase</keyword>
<dbReference type="Proteomes" id="UP000198508">
    <property type="component" value="Unassembled WGS sequence"/>
</dbReference>
<keyword evidence="2" id="KW-1185">Reference proteome</keyword>
<gene>
    <name evidence="1" type="ORF">SAMN05216313_103203</name>
</gene>
<accession>A0A1I0CY23</accession>
<dbReference type="EMBL" id="FOIM01000003">
    <property type="protein sequence ID" value="SET24026.1"/>
    <property type="molecule type" value="Genomic_DNA"/>
</dbReference>
<evidence type="ECO:0000313" key="2">
    <source>
        <dbReference type="Proteomes" id="UP000198508"/>
    </source>
</evidence>
<name>A0A1I0CY23_9FIRM</name>
<dbReference type="RefSeq" id="WP_092361128.1">
    <property type="nucleotide sequence ID" value="NZ_DAINWJ010000001.1"/>
</dbReference>
<sequence length="613" mass="69128">MRQERNMVILGMGYLMEYIYPCYKHMLGEAAGRCMTAVTADGADLARKQEKFEFPVILDDNAGALEQMEPEIILFAPPPAVAPALMEQVLAPYYRKVRERGGKLPVLYAFPPKPEGRDYLEMLGNDILVANILPNMVSRIAGETLAGEGLTYLTFPDEGPWPKEERDYLLEFFSPLGGCIEVKPAHVMQMLAGTVTVHNISEIILTVSDALERSGNPVDFHRIAGSMRAYHQKKWSYSPAGSAPCREDEVEQPLFLALRKVTYHWFMGIYRFYLDAGMDEDTASRILVSLLDLHLHLHQKENRSVIEASGIQHATKGGVLEKGCLVFARQVERELARTFEQWPDVNLSDEWCSWLEQQAYSITAQVADHSKHLTGAGEGRFAVEHHAVMFGLLARAVLEVCGESGREIVKAGTRHYAHGRGHRMRLRCQRDGNPTDMIHYMAYGEWTPEPGTMEIRTRQKSPVNRTLVVKCPWMTAWKKYGLSDYARHYCDYADFALVEGFDGGLALDMDSWMARGDSGCGFTWNGADLNGESEAEIARVKTLNREGGVLDWEYHTAHMYYAFCQVFEKLLDPETRGQVVSGVRAEFEDRFGSGALAVIDHFAGVDFFRLERP</sequence>
<dbReference type="STRING" id="460384.SAMN05216313_103203"/>
<organism evidence="1 2">
    <name type="scientific">Enterocloster lavalensis</name>
    <dbReference type="NCBI Taxonomy" id="460384"/>
    <lineage>
        <taxon>Bacteria</taxon>
        <taxon>Bacillati</taxon>
        <taxon>Bacillota</taxon>
        <taxon>Clostridia</taxon>
        <taxon>Lachnospirales</taxon>
        <taxon>Lachnospiraceae</taxon>
        <taxon>Enterocloster</taxon>
    </lineage>
</organism>
<reference evidence="2" key="1">
    <citation type="submission" date="2016-10" db="EMBL/GenBank/DDBJ databases">
        <authorList>
            <person name="Varghese N."/>
            <person name="Submissions S."/>
        </authorList>
    </citation>
    <scope>NUCLEOTIDE SEQUENCE [LARGE SCALE GENOMIC DNA]</scope>
    <source>
        <strain evidence="2">NLAE-zl-G277</strain>
    </source>
</reference>
<proteinExistence type="predicted"/>
<dbReference type="AlphaFoldDB" id="A0A1I0CY23"/>
<dbReference type="InterPro" id="IPR026002">
    <property type="entry name" value="ATC_hydrolase-like"/>
</dbReference>
<protein>
    <submittedName>
        <fullName evidence="1">L-2-amino-thiazoline-4-carboxylic acid hydrolase</fullName>
    </submittedName>
</protein>
<dbReference type="GO" id="GO:0016787">
    <property type="term" value="F:hydrolase activity"/>
    <property type="evidence" value="ECO:0007669"/>
    <property type="project" value="UniProtKB-KW"/>
</dbReference>
<dbReference type="GeneID" id="93278461"/>